<organism evidence="1 2">
    <name type="scientific">Caulobacter mirabilis</name>
    <dbReference type="NCBI Taxonomy" id="69666"/>
    <lineage>
        <taxon>Bacteria</taxon>
        <taxon>Pseudomonadati</taxon>
        <taxon>Pseudomonadota</taxon>
        <taxon>Alphaproteobacteria</taxon>
        <taxon>Caulobacterales</taxon>
        <taxon>Caulobacteraceae</taxon>
        <taxon>Caulobacter</taxon>
    </lineage>
</organism>
<sequence>MSGAARELPPPFGGLAPNRECGDCVVCCYTLNIDTPELRKPADSLCPHCTRKACGIYETRPNVCRGWFCLWRRIGAMPESARPDRCGVVFSIDSNRPAPSLYEHVYIVGRAINAPSDFDHPVASQAIDMFIRSGGLPVWLSWAGQKQLVYPTPAQDVAISSPEGAANPDLAAWAQGWLKAYKLMSVAYTGGFGGT</sequence>
<reference evidence="1 2" key="1">
    <citation type="submission" date="2017-10" db="EMBL/GenBank/DDBJ databases">
        <title>Genome sequence of Caulobacter mirabilis FWC38.</title>
        <authorList>
            <person name="Fiebig A."/>
            <person name="Crosson S."/>
        </authorList>
    </citation>
    <scope>NUCLEOTIDE SEQUENCE [LARGE SCALE GENOMIC DNA]</scope>
    <source>
        <strain evidence="1 2">FWC 38</strain>
    </source>
</reference>
<proteinExistence type="predicted"/>
<accession>A0A2D2ASW9</accession>
<dbReference type="Proteomes" id="UP000228945">
    <property type="component" value="Chromosome"/>
</dbReference>
<dbReference type="KEGG" id="cmb:CSW64_01140"/>
<protein>
    <recommendedName>
        <fullName evidence="3">Zinc/iron-chelating domain-containing protein</fullName>
    </recommendedName>
</protein>
<evidence type="ECO:0000313" key="1">
    <source>
        <dbReference type="EMBL" id="ATQ41108.1"/>
    </source>
</evidence>
<name>A0A2D2ASW9_9CAUL</name>
<gene>
    <name evidence="1" type="ORF">CSW64_01140</name>
</gene>
<dbReference type="AlphaFoldDB" id="A0A2D2ASW9"/>
<dbReference type="OrthoDB" id="7202843at2"/>
<evidence type="ECO:0008006" key="3">
    <source>
        <dbReference type="Google" id="ProtNLM"/>
    </source>
</evidence>
<dbReference type="EMBL" id="CP024201">
    <property type="protein sequence ID" value="ATQ41108.1"/>
    <property type="molecule type" value="Genomic_DNA"/>
</dbReference>
<evidence type="ECO:0000313" key="2">
    <source>
        <dbReference type="Proteomes" id="UP000228945"/>
    </source>
</evidence>
<keyword evidence="2" id="KW-1185">Reference proteome</keyword>
<dbReference type="RefSeq" id="WP_099620365.1">
    <property type="nucleotide sequence ID" value="NZ_CP024201.1"/>
</dbReference>